<keyword evidence="3" id="KW-0809">Transit peptide</keyword>
<comment type="subcellular location">
    <subcellularLocation>
        <location evidence="1">Mitochondrion</location>
    </subcellularLocation>
</comment>
<sequence length="496" mass="54612">MASVNCTRCLTRPTSGLRLADRITPIITWTAPFTTTTAVAAGPSKAVGNKPRQVIGKHIRKGKIGQNAKKKREIVRFKKPEPGERKAFRKRIQLSNNNAAVVTGLPVADAAAMVSKENLGRIISMPDKLIDQLRALESFKTTQNWGLFRKPHMLVRKETMQMMERLNEAAAEKQTLRAVLTGERVSGKSLLLMQAMSHALLNNWVVIHIPEGEYSKPPSPPVLSPFGISTDSSAAQDLTNAHTEYSPVPQTTPVEFTQPVYCFHLLQTIIKANHDILAQYKASKNYSHLQLLHLPEDPTLADLITAAKEPDYAWPVLKALWYELTAVPGRPPVLLGLDGLSHVMKVSEYRDPSFNLVHSHDLTLVRLFTDALSGKTPFANGGAVIGATSRSNAPRSPSMDLALARSFAAAAGKHVPTADPYRKDYDPRVHEVLEKVDVFHVDNVSKAEARAVMEYWAASGMLRSLVNETTVTEKWTLGGQGVIGEIERAALLHSRI</sequence>
<evidence type="ECO:0000256" key="2">
    <source>
        <dbReference type="ARBA" id="ARBA00009863"/>
    </source>
</evidence>
<keyword evidence="5" id="KW-0496">Mitochondrion</keyword>
<evidence type="ECO:0000256" key="5">
    <source>
        <dbReference type="ARBA" id="ARBA00023128"/>
    </source>
</evidence>
<feature type="non-terminal residue" evidence="8">
    <location>
        <position position="496"/>
    </location>
</feature>
<dbReference type="Proteomes" id="UP000044602">
    <property type="component" value="Unassembled WGS sequence"/>
</dbReference>
<dbReference type="EMBL" id="CVQI01019557">
    <property type="protein sequence ID" value="CRK26718.1"/>
    <property type="molecule type" value="Genomic_DNA"/>
</dbReference>
<evidence type="ECO:0000313" key="8">
    <source>
        <dbReference type="EMBL" id="CRK26718.1"/>
    </source>
</evidence>
<dbReference type="GO" id="GO:0005763">
    <property type="term" value="C:mitochondrial small ribosomal subunit"/>
    <property type="evidence" value="ECO:0007669"/>
    <property type="project" value="TreeGrafter"/>
</dbReference>
<gene>
    <name evidence="9" type="ORF">BN1708_006670</name>
    <name evidence="8" type="ORF">BN1723_013887</name>
</gene>
<evidence type="ECO:0000313" key="10">
    <source>
        <dbReference type="Proteomes" id="UP000044602"/>
    </source>
</evidence>
<evidence type="ECO:0000313" key="11">
    <source>
        <dbReference type="Proteomes" id="UP000045706"/>
    </source>
</evidence>
<evidence type="ECO:0000256" key="6">
    <source>
        <dbReference type="ARBA" id="ARBA00023274"/>
    </source>
</evidence>
<dbReference type="GO" id="GO:0003735">
    <property type="term" value="F:structural constituent of ribosome"/>
    <property type="evidence" value="ECO:0007669"/>
    <property type="project" value="TreeGrafter"/>
</dbReference>
<evidence type="ECO:0000256" key="7">
    <source>
        <dbReference type="ARBA" id="ARBA00035140"/>
    </source>
</evidence>
<keyword evidence="4" id="KW-0689">Ribosomal protein</keyword>
<dbReference type="Pfam" id="PF10236">
    <property type="entry name" value="DAP3"/>
    <property type="match status" value="2"/>
</dbReference>
<evidence type="ECO:0000256" key="4">
    <source>
        <dbReference type="ARBA" id="ARBA00022980"/>
    </source>
</evidence>
<keyword evidence="10" id="KW-1185">Reference proteome</keyword>
<protein>
    <recommendedName>
        <fullName evidence="7">Small ribosomal subunit protein mS29</fullName>
    </recommendedName>
</protein>
<evidence type="ECO:0000256" key="1">
    <source>
        <dbReference type="ARBA" id="ARBA00004173"/>
    </source>
</evidence>
<evidence type="ECO:0000256" key="3">
    <source>
        <dbReference type="ARBA" id="ARBA00022946"/>
    </source>
</evidence>
<dbReference type="Proteomes" id="UP000045706">
    <property type="component" value="Unassembled WGS sequence"/>
</dbReference>
<dbReference type="PANTHER" id="PTHR12810">
    <property type="entry name" value="MITOCHONDRIAL 28S RIBOSOMAL PROTEIN S29"/>
    <property type="match status" value="1"/>
</dbReference>
<name>A0A0G4LXB7_VERLO</name>
<accession>A0A0G4LXB7</accession>
<organism evidence="8 11">
    <name type="scientific">Verticillium longisporum</name>
    <name type="common">Verticillium dahliae var. longisporum</name>
    <dbReference type="NCBI Taxonomy" id="100787"/>
    <lineage>
        <taxon>Eukaryota</taxon>
        <taxon>Fungi</taxon>
        <taxon>Dikarya</taxon>
        <taxon>Ascomycota</taxon>
        <taxon>Pezizomycotina</taxon>
        <taxon>Sordariomycetes</taxon>
        <taxon>Hypocreomycetidae</taxon>
        <taxon>Glomerellales</taxon>
        <taxon>Plectosphaerellaceae</taxon>
        <taxon>Verticillium</taxon>
    </lineage>
</organism>
<dbReference type="AlphaFoldDB" id="A0A0G4LXB7"/>
<comment type="similarity">
    <text evidence="2">Belongs to the mitochondrion-specific ribosomal protein mS29 family.</text>
</comment>
<reference evidence="10 11" key="1">
    <citation type="submission" date="2015-05" db="EMBL/GenBank/DDBJ databases">
        <authorList>
            <person name="Fogelqvist Johan"/>
        </authorList>
    </citation>
    <scope>NUCLEOTIDE SEQUENCE [LARGE SCALE GENOMIC DNA]</scope>
    <source>
        <strain evidence="9">VL1</strain>
        <strain evidence="8">VL2</strain>
    </source>
</reference>
<dbReference type="InterPro" id="IPR019368">
    <property type="entry name" value="Ribosomal_mS29"/>
</dbReference>
<dbReference type="EMBL" id="CVQH01023416">
    <property type="protein sequence ID" value="CRK35170.1"/>
    <property type="molecule type" value="Genomic_DNA"/>
</dbReference>
<evidence type="ECO:0000313" key="9">
    <source>
        <dbReference type="EMBL" id="CRK35170.1"/>
    </source>
</evidence>
<proteinExistence type="inferred from homology"/>
<keyword evidence="6" id="KW-0687">Ribonucleoprotein</keyword>
<dbReference type="STRING" id="100787.A0A0G4LXB7"/>
<dbReference type="PANTHER" id="PTHR12810:SF0">
    <property type="entry name" value="SMALL RIBOSOMAL SUBUNIT PROTEIN MS29"/>
    <property type="match status" value="1"/>
</dbReference>